<proteinExistence type="predicted"/>
<dbReference type="SUPFAM" id="SSF55729">
    <property type="entry name" value="Acyl-CoA N-acyltransferases (Nat)"/>
    <property type="match status" value="1"/>
</dbReference>
<accession>A0A845MGJ9</accession>
<dbReference type="Pfam" id="PF00583">
    <property type="entry name" value="Acetyltransf_1"/>
    <property type="match status" value="1"/>
</dbReference>
<dbReference type="InterPro" id="IPR000182">
    <property type="entry name" value="GNAT_dom"/>
</dbReference>
<dbReference type="InterPro" id="IPR016181">
    <property type="entry name" value="Acyl_CoA_acyltransferase"/>
</dbReference>
<sequence length="194" mass="21001">MPQIIHERPGDAPLIEPLLDRCFGPDRFKKTAYEVRKNIEPLPELSFVTLEGERLVATIRYWPITIGGRTPALLLGPIAVEPELQGKGIGVALIRKSLTVAEDLGHRLIVLVGDPEYYGQFGFRNAAVLGFQLPGPVEERRFLVKECGEGALEQVTGTIAGATLDTEFAGRIAGARETEKLVSSLAAFAPPADA</sequence>
<dbReference type="GO" id="GO:0016747">
    <property type="term" value="F:acyltransferase activity, transferring groups other than amino-acyl groups"/>
    <property type="evidence" value="ECO:0007669"/>
    <property type="project" value="InterPro"/>
</dbReference>
<dbReference type="AlphaFoldDB" id="A0A845MGJ9"/>
<organism evidence="2 3">
    <name type="scientific">Sneathiella chungangensis</name>
    <dbReference type="NCBI Taxonomy" id="1418234"/>
    <lineage>
        <taxon>Bacteria</taxon>
        <taxon>Pseudomonadati</taxon>
        <taxon>Pseudomonadota</taxon>
        <taxon>Alphaproteobacteria</taxon>
        <taxon>Sneathiellales</taxon>
        <taxon>Sneathiellaceae</taxon>
        <taxon>Sneathiella</taxon>
    </lineage>
</organism>
<dbReference type="Proteomes" id="UP000445696">
    <property type="component" value="Unassembled WGS sequence"/>
</dbReference>
<evidence type="ECO:0000313" key="3">
    <source>
        <dbReference type="Proteomes" id="UP000445696"/>
    </source>
</evidence>
<dbReference type="CDD" id="cd04301">
    <property type="entry name" value="NAT_SF"/>
    <property type="match status" value="1"/>
</dbReference>
<dbReference type="OrthoDB" id="9815099at2"/>
<dbReference type="Gene3D" id="3.40.630.30">
    <property type="match status" value="1"/>
</dbReference>
<comment type="caution">
    <text evidence="2">The sequence shown here is derived from an EMBL/GenBank/DDBJ whole genome shotgun (WGS) entry which is preliminary data.</text>
</comment>
<name>A0A845MGJ9_9PROT</name>
<keyword evidence="2" id="KW-0808">Transferase</keyword>
<feature type="domain" description="N-acetyltransferase" evidence="1">
    <location>
        <begin position="2"/>
        <end position="144"/>
    </location>
</feature>
<evidence type="ECO:0000259" key="1">
    <source>
        <dbReference type="PROSITE" id="PS51186"/>
    </source>
</evidence>
<reference evidence="2 3" key="1">
    <citation type="journal article" date="2014" name="Int. J. Syst. Evol. Microbiol.">
        <title>Sneathiella chungangensis sp. nov., isolated from a marine sand, and emended description of the genus Sneathiella.</title>
        <authorList>
            <person name="Siamphan C."/>
            <person name="Kim H."/>
            <person name="Lee J.S."/>
            <person name="Kim W."/>
        </authorList>
    </citation>
    <scope>NUCLEOTIDE SEQUENCE [LARGE SCALE GENOMIC DNA]</scope>
    <source>
        <strain evidence="2 3">KCTC 32476</strain>
    </source>
</reference>
<evidence type="ECO:0000313" key="2">
    <source>
        <dbReference type="EMBL" id="MZR23128.1"/>
    </source>
</evidence>
<gene>
    <name evidence="2" type="ORF">GQF03_12400</name>
</gene>
<protein>
    <submittedName>
        <fullName evidence="2">GNAT family N-acetyltransferase</fullName>
    </submittedName>
</protein>
<dbReference type="RefSeq" id="WP_161339600.1">
    <property type="nucleotide sequence ID" value="NZ_JBHSDG010000003.1"/>
</dbReference>
<dbReference type="EMBL" id="WTVA01000014">
    <property type="protein sequence ID" value="MZR23128.1"/>
    <property type="molecule type" value="Genomic_DNA"/>
</dbReference>
<keyword evidence="3" id="KW-1185">Reference proteome</keyword>
<dbReference type="PROSITE" id="PS51186">
    <property type="entry name" value="GNAT"/>
    <property type="match status" value="1"/>
</dbReference>